<evidence type="ECO:0000313" key="8">
    <source>
        <dbReference type="EMBL" id="PSB30331.1"/>
    </source>
</evidence>
<dbReference type="SUPFAM" id="SSF55729">
    <property type="entry name" value="Acyl-CoA N-acyltransferases (Nat)"/>
    <property type="match status" value="1"/>
</dbReference>
<dbReference type="GO" id="GO:0055091">
    <property type="term" value="P:phospholipid homeostasis"/>
    <property type="evidence" value="ECO:0007669"/>
    <property type="project" value="TreeGrafter"/>
</dbReference>
<comment type="caution">
    <text evidence="8">The sequence shown here is derived from an EMBL/GenBank/DDBJ whole genome shotgun (WGS) entry which is preliminary data.</text>
</comment>
<gene>
    <name evidence="8" type="ORF">C7B82_09195</name>
</gene>
<keyword evidence="2" id="KW-1003">Cell membrane</keyword>
<reference evidence="9" key="1">
    <citation type="submission" date="2018-02" db="EMBL/GenBank/DDBJ databases">
        <authorList>
            <person name="Moore K."/>
            <person name="Momper L."/>
        </authorList>
    </citation>
    <scope>NUCLEOTIDE SEQUENCE [LARGE SCALE GENOMIC DNA]</scope>
    <source>
        <strain evidence="9">ULC18</strain>
    </source>
</reference>
<dbReference type="InterPro" id="IPR016181">
    <property type="entry name" value="Acyl_CoA_acyltransferase"/>
</dbReference>
<keyword evidence="5 6" id="KW-0472">Membrane</keyword>
<dbReference type="Proteomes" id="UP000239576">
    <property type="component" value="Unassembled WGS sequence"/>
</dbReference>
<evidence type="ECO:0000256" key="5">
    <source>
        <dbReference type="ARBA" id="ARBA00023136"/>
    </source>
</evidence>
<proteinExistence type="predicted"/>
<dbReference type="GO" id="GO:0016755">
    <property type="term" value="F:aminoacyltransferase activity"/>
    <property type="evidence" value="ECO:0007669"/>
    <property type="project" value="TreeGrafter"/>
</dbReference>
<sequence>MKRLKTYPTPLSYGNSKLRRRTQIALWIVAILTGLVGLVNLVSAVTPSLPERRALLELVFPFTVRAGGRIAAASAGFLLLMLSRQLLRRKRVAWMLTVGILILSIASNLLKGLDYEESLLAGVLLIQLLLMRHVFTARSDRPSIAQGIRSLLGALIFTLAYGTAGFYILDSYFQINGRPINFSLTQSILQTLAMFFTSDNAGLAPTNRYADFFANSIYAVGFITLTFAFFMLMRPVLLRGDPANPAERYRARIIIDQHGRSSLARLALLKDKAYFFSPSGHSVVAYVAKGRAAIALGDPIGPLNERQETVMAFRLFCDRNDWFPVFYEAAPDQLSLYETLGFRCVQIGEEAVIDLKTFNLKGKANQNLRTALNRLTKTGHSLQVFEPPISDELIQRLKPVSDEWLQMKNGAEKRFSIGWFDPAYLKECYLAVVYDVHGGIIAFSNLLTGYNRQEVTVDLMRHRQDVEKGTMEFLFASVIQHFQKIGYDSFNFSLSPLAGVGETPEAKRVEKGLHYFFEHLNQFYNFKGLHQFKEKFQPHWEPRYLIYPSLTTLPDIAVGLVRADSGDRLLDYFKPGT</sequence>
<feature type="transmembrane region" description="Helical" evidence="6">
    <location>
        <begin position="24"/>
        <end position="46"/>
    </location>
</feature>
<dbReference type="PANTHER" id="PTHR34697">
    <property type="entry name" value="PHOSPHATIDYLGLYCEROL LYSYLTRANSFERASE"/>
    <property type="match status" value="1"/>
</dbReference>
<evidence type="ECO:0000256" key="2">
    <source>
        <dbReference type="ARBA" id="ARBA00022475"/>
    </source>
</evidence>
<evidence type="ECO:0000256" key="3">
    <source>
        <dbReference type="ARBA" id="ARBA00022692"/>
    </source>
</evidence>
<evidence type="ECO:0000256" key="1">
    <source>
        <dbReference type="ARBA" id="ARBA00004651"/>
    </source>
</evidence>
<comment type="subcellular location">
    <subcellularLocation>
        <location evidence="1">Cell membrane</location>
        <topology evidence="1">Multi-pass membrane protein</topology>
    </subcellularLocation>
</comment>
<evidence type="ECO:0000256" key="6">
    <source>
        <dbReference type="SAM" id="Phobius"/>
    </source>
</evidence>
<feature type="transmembrane region" description="Helical" evidence="6">
    <location>
        <begin position="147"/>
        <end position="169"/>
    </location>
</feature>
<feature type="domain" description="Phosphatidylglycerol lysyltransferase C-terminal" evidence="7">
    <location>
        <begin position="254"/>
        <end position="547"/>
    </location>
</feature>
<keyword evidence="3 6" id="KW-0812">Transmembrane</keyword>
<dbReference type="Pfam" id="PF09924">
    <property type="entry name" value="LPG_synthase_C"/>
    <property type="match status" value="1"/>
</dbReference>
<dbReference type="OrthoDB" id="145485at2"/>
<feature type="transmembrane region" description="Helical" evidence="6">
    <location>
        <begin position="212"/>
        <end position="232"/>
    </location>
</feature>
<dbReference type="InterPro" id="IPR024320">
    <property type="entry name" value="LPG_synthase_C"/>
</dbReference>
<dbReference type="EMBL" id="PVWK01000053">
    <property type="protein sequence ID" value="PSB30331.1"/>
    <property type="molecule type" value="Genomic_DNA"/>
</dbReference>
<dbReference type="GO" id="GO:0005886">
    <property type="term" value="C:plasma membrane"/>
    <property type="evidence" value="ECO:0007669"/>
    <property type="project" value="UniProtKB-SubCell"/>
</dbReference>
<evidence type="ECO:0000313" key="9">
    <source>
        <dbReference type="Proteomes" id="UP000239576"/>
    </source>
</evidence>
<keyword evidence="4 6" id="KW-1133">Transmembrane helix</keyword>
<dbReference type="AlphaFoldDB" id="A0A2T1EC96"/>
<reference evidence="8 9" key="2">
    <citation type="submission" date="2018-03" db="EMBL/GenBank/DDBJ databases">
        <title>The ancient ancestry and fast evolution of plastids.</title>
        <authorList>
            <person name="Moore K.R."/>
            <person name="Magnabosco C."/>
            <person name="Momper L."/>
            <person name="Gold D.A."/>
            <person name="Bosak T."/>
            <person name="Fournier G.P."/>
        </authorList>
    </citation>
    <scope>NUCLEOTIDE SEQUENCE [LARGE SCALE GENOMIC DNA]</scope>
    <source>
        <strain evidence="8 9">ULC18</strain>
    </source>
</reference>
<feature type="transmembrane region" description="Helical" evidence="6">
    <location>
        <begin position="119"/>
        <end position="135"/>
    </location>
</feature>
<dbReference type="PANTHER" id="PTHR34697:SF2">
    <property type="entry name" value="PHOSPHATIDYLGLYCEROL LYSYLTRANSFERASE"/>
    <property type="match status" value="1"/>
</dbReference>
<keyword evidence="9" id="KW-1185">Reference proteome</keyword>
<accession>A0A2T1EC96</accession>
<feature type="transmembrane region" description="Helical" evidence="6">
    <location>
        <begin position="92"/>
        <end position="113"/>
    </location>
</feature>
<name>A0A2T1EC96_9CYAN</name>
<feature type="transmembrane region" description="Helical" evidence="6">
    <location>
        <begin position="58"/>
        <end position="80"/>
    </location>
</feature>
<dbReference type="InterPro" id="IPR051211">
    <property type="entry name" value="PG_lysyltransferase"/>
</dbReference>
<organism evidence="8 9">
    <name type="scientific">Stenomitos frigidus ULC18</name>
    <dbReference type="NCBI Taxonomy" id="2107698"/>
    <lineage>
        <taxon>Bacteria</taxon>
        <taxon>Bacillati</taxon>
        <taxon>Cyanobacteriota</taxon>
        <taxon>Cyanophyceae</taxon>
        <taxon>Leptolyngbyales</taxon>
        <taxon>Leptolyngbyaceae</taxon>
        <taxon>Stenomitos</taxon>
    </lineage>
</organism>
<protein>
    <recommendedName>
        <fullName evidence="7">Phosphatidylglycerol lysyltransferase C-terminal domain-containing protein</fullName>
    </recommendedName>
</protein>
<evidence type="ECO:0000259" key="7">
    <source>
        <dbReference type="Pfam" id="PF09924"/>
    </source>
</evidence>
<dbReference type="RefSeq" id="WP_106256006.1">
    <property type="nucleotide sequence ID" value="NZ_CAWNSW010000077.1"/>
</dbReference>
<evidence type="ECO:0000256" key="4">
    <source>
        <dbReference type="ARBA" id="ARBA00022989"/>
    </source>
</evidence>